<accession>A0A6A8DJU9</accession>
<dbReference type="CDD" id="cd04506">
    <property type="entry name" value="SGNH_hydrolase_YpmR_like"/>
    <property type="match status" value="1"/>
</dbReference>
<dbReference type="GO" id="GO:0004622">
    <property type="term" value="F:phosphatidylcholine lysophospholipase activity"/>
    <property type="evidence" value="ECO:0007669"/>
    <property type="project" value="TreeGrafter"/>
</dbReference>
<dbReference type="InterPro" id="IPR013830">
    <property type="entry name" value="SGNH_hydro"/>
</dbReference>
<sequence>MHKKTILIVIPTILIAIVAGLIAVQIINFPNISKPEESQIQSTSESEPTSDDIEEVIEEAQAEDEEESLLTEEIKDTVKHVVDDAIGIFLKPDVRIVAIGDSLTQGVGDTTDNGGYVGILENTLKDNNQSVHVENLGKRGNRSDQLLKRLVEPEIVKSIQESDIVLVTVGANDIMKVVKENFINLEYESFVVEQTQYSERLREIFDTILGINPNSSIFLVGFYNPFEKYFSDIEQLALILDDWNTAGRTISSEYEQVQFVPTKDLFRNTEENLFSDDNFHPNVNGYKLIAGRVLNHIRPSIERIEEDNTTEDETEE</sequence>
<dbReference type="InterPro" id="IPR036514">
    <property type="entry name" value="SGNH_hydro_sf"/>
</dbReference>
<dbReference type="Gene3D" id="3.40.50.1110">
    <property type="entry name" value="SGNH hydrolase"/>
    <property type="match status" value="1"/>
</dbReference>
<keyword evidence="1" id="KW-0472">Membrane</keyword>
<feature type="transmembrane region" description="Helical" evidence="1">
    <location>
        <begin position="7"/>
        <end position="27"/>
    </location>
</feature>
<keyword evidence="1" id="KW-0812">Transmembrane</keyword>
<evidence type="ECO:0000256" key="1">
    <source>
        <dbReference type="SAM" id="Phobius"/>
    </source>
</evidence>
<comment type="caution">
    <text evidence="3">The sequence shown here is derived from an EMBL/GenBank/DDBJ whole genome shotgun (WGS) entry which is preliminary data.</text>
</comment>
<gene>
    <name evidence="3" type="ORF">GH741_15515</name>
</gene>
<dbReference type="PANTHER" id="PTHR30383:SF27">
    <property type="entry name" value="SPORE GERMINATION LIPASE LIPC"/>
    <property type="match status" value="1"/>
</dbReference>
<dbReference type="AlphaFoldDB" id="A0A6A8DJU9"/>
<keyword evidence="1" id="KW-1133">Transmembrane helix</keyword>
<reference evidence="3" key="1">
    <citation type="submission" date="2019-11" db="EMBL/GenBank/DDBJ databases">
        <authorList>
            <person name="Li J."/>
        </authorList>
    </citation>
    <scope>NUCLEOTIDE SEQUENCE</scope>
    <source>
        <strain evidence="3">B6B</strain>
    </source>
</reference>
<dbReference type="PANTHER" id="PTHR30383">
    <property type="entry name" value="THIOESTERASE 1/PROTEASE 1/LYSOPHOSPHOLIPASE L1"/>
    <property type="match status" value="1"/>
</dbReference>
<evidence type="ECO:0000313" key="3">
    <source>
        <dbReference type="EMBL" id="MRH44051.1"/>
    </source>
</evidence>
<name>A0A6A8DJU9_9BACI</name>
<dbReference type="SUPFAM" id="SSF52266">
    <property type="entry name" value="SGNH hydrolase"/>
    <property type="match status" value="1"/>
</dbReference>
<dbReference type="Pfam" id="PF13472">
    <property type="entry name" value="Lipase_GDSL_2"/>
    <property type="match status" value="1"/>
</dbReference>
<dbReference type="Proteomes" id="UP000799092">
    <property type="component" value="Unassembled WGS sequence"/>
</dbReference>
<feature type="domain" description="SGNH hydrolase-type esterase" evidence="2">
    <location>
        <begin position="98"/>
        <end position="288"/>
    </location>
</feature>
<proteinExistence type="predicted"/>
<dbReference type="EMBL" id="WJNG01000013">
    <property type="protein sequence ID" value="MRH44051.1"/>
    <property type="molecule type" value="Genomic_DNA"/>
</dbReference>
<evidence type="ECO:0000259" key="2">
    <source>
        <dbReference type="Pfam" id="PF13472"/>
    </source>
</evidence>
<organism evidence="3 4">
    <name type="scientific">Aquibacillus halophilus</name>
    <dbReference type="NCBI Taxonomy" id="930132"/>
    <lineage>
        <taxon>Bacteria</taxon>
        <taxon>Bacillati</taxon>
        <taxon>Bacillota</taxon>
        <taxon>Bacilli</taxon>
        <taxon>Bacillales</taxon>
        <taxon>Bacillaceae</taxon>
        <taxon>Aquibacillus</taxon>
    </lineage>
</organism>
<keyword evidence="4" id="KW-1185">Reference proteome</keyword>
<protein>
    <recommendedName>
        <fullName evidence="2">SGNH hydrolase-type esterase domain-containing protein</fullName>
    </recommendedName>
</protein>
<evidence type="ECO:0000313" key="4">
    <source>
        <dbReference type="Proteomes" id="UP000799092"/>
    </source>
</evidence>
<dbReference type="RefSeq" id="WP_153737658.1">
    <property type="nucleotide sequence ID" value="NZ_WJNG01000013.1"/>
</dbReference>
<dbReference type="OrthoDB" id="252349at2"/>
<dbReference type="InterPro" id="IPR051532">
    <property type="entry name" value="Ester_Hydrolysis_Enzymes"/>
</dbReference>